<evidence type="ECO:0000256" key="2">
    <source>
        <dbReference type="ARBA" id="ARBA00022723"/>
    </source>
</evidence>
<protein>
    <recommendedName>
        <fullName evidence="3">DDE Tnp4 domain-containing protein</fullName>
    </recommendedName>
</protein>
<feature type="domain" description="DDE Tnp4" evidence="3">
    <location>
        <begin position="2"/>
        <end position="43"/>
    </location>
</feature>
<dbReference type="EMBL" id="CACSLK010029771">
    <property type="protein sequence ID" value="CAA0835695.1"/>
    <property type="molecule type" value="Genomic_DNA"/>
</dbReference>
<name>A0A9N7RM36_STRHE</name>
<dbReference type="OrthoDB" id="1299199at2759"/>
<feature type="non-terminal residue" evidence="4">
    <location>
        <position position="51"/>
    </location>
</feature>
<dbReference type="AlphaFoldDB" id="A0A9N7RM36"/>
<evidence type="ECO:0000259" key="3">
    <source>
        <dbReference type="Pfam" id="PF13359"/>
    </source>
</evidence>
<proteinExistence type="predicted"/>
<keyword evidence="2" id="KW-0479">Metal-binding</keyword>
<comment type="cofactor">
    <cofactor evidence="1">
        <name>a divalent metal cation</name>
        <dbReference type="ChEBI" id="CHEBI:60240"/>
    </cofactor>
</comment>
<dbReference type="InterPro" id="IPR027806">
    <property type="entry name" value="HARBI1_dom"/>
</dbReference>
<evidence type="ECO:0000256" key="1">
    <source>
        <dbReference type="ARBA" id="ARBA00001968"/>
    </source>
</evidence>
<dbReference type="Pfam" id="PF13359">
    <property type="entry name" value="DDE_Tnp_4"/>
    <property type="match status" value="1"/>
</dbReference>
<gene>
    <name evidence="4" type="ORF">SHERM_02979</name>
</gene>
<keyword evidence="5" id="KW-1185">Reference proteome</keyword>
<evidence type="ECO:0000313" key="5">
    <source>
        <dbReference type="Proteomes" id="UP001153555"/>
    </source>
</evidence>
<organism evidence="4 5">
    <name type="scientific">Striga hermonthica</name>
    <name type="common">Purple witchweed</name>
    <name type="synonym">Buchnera hermonthica</name>
    <dbReference type="NCBI Taxonomy" id="68872"/>
    <lineage>
        <taxon>Eukaryota</taxon>
        <taxon>Viridiplantae</taxon>
        <taxon>Streptophyta</taxon>
        <taxon>Embryophyta</taxon>
        <taxon>Tracheophyta</taxon>
        <taxon>Spermatophyta</taxon>
        <taxon>Magnoliopsida</taxon>
        <taxon>eudicotyledons</taxon>
        <taxon>Gunneridae</taxon>
        <taxon>Pentapetalae</taxon>
        <taxon>asterids</taxon>
        <taxon>lamiids</taxon>
        <taxon>Lamiales</taxon>
        <taxon>Orobanchaceae</taxon>
        <taxon>Buchnereae</taxon>
        <taxon>Striga</taxon>
    </lineage>
</organism>
<dbReference type="Proteomes" id="UP001153555">
    <property type="component" value="Unassembled WGS sequence"/>
</dbReference>
<evidence type="ECO:0000313" key="4">
    <source>
        <dbReference type="EMBL" id="CAA0835695.1"/>
    </source>
</evidence>
<accession>A0A9N7RM36</accession>
<dbReference type="GO" id="GO:0046872">
    <property type="term" value="F:metal ion binding"/>
    <property type="evidence" value="ECO:0007669"/>
    <property type="project" value="UniProtKB-KW"/>
</dbReference>
<sequence length="51" mass="5775">ARYRTRKGNISVNVLGVCDKNMNFVYILYGWEGSTADSRVLRDAVTRTHGL</sequence>
<feature type="non-terminal residue" evidence="4">
    <location>
        <position position="1"/>
    </location>
</feature>
<reference evidence="4" key="1">
    <citation type="submission" date="2019-12" db="EMBL/GenBank/DDBJ databases">
        <authorList>
            <person name="Scholes J."/>
        </authorList>
    </citation>
    <scope>NUCLEOTIDE SEQUENCE</scope>
</reference>
<comment type="caution">
    <text evidence="4">The sequence shown here is derived from an EMBL/GenBank/DDBJ whole genome shotgun (WGS) entry which is preliminary data.</text>
</comment>